<accession>A0A9W6WSI9</accession>
<proteinExistence type="predicted"/>
<organism evidence="1 2">
    <name type="scientific">Phytophthora lilii</name>
    <dbReference type="NCBI Taxonomy" id="2077276"/>
    <lineage>
        <taxon>Eukaryota</taxon>
        <taxon>Sar</taxon>
        <taxon>Stramenopiles</taxon>
        <taxon>Oomycota</taxon>
        <taxon>Peronosporomycetes</taxon>
        <taxon>Peronosporales</taxon>
        <taxon>Peronosporaceae</taxon>
        <taxon>Phytophthora</taxon>
    </lineage>
</organism>
<keyword evidence="2" id="KW-1185">Reference proteome</keyword>
<dbReference type="EMBL" id="BSXW01000200">
    <property type="protein sequence ID" value="GMF14509.1"/>
    <property type="molecule type" value="Genomic_DNA"/>
</dbReference>
<evidence type="ECO:0000313" key="1">
    <source>
        <dbReference type="EMBL" id="GMF14509.1"/>
    </source>
</evidence>
<evidence type="ECO:0000313" key="2">
    <source>
        <dbReference type="Proteomes" id="UP001165083"/>
    </source>
</evidence>
<comment type="caution">
    <text evidence="1">The sequence shown here is derived from an EMBL/GenBank/DDBJ whole genome shotgun (WGS) entry which is preliminary data.</text>
</comment>
<sequence length="291" mass="32762">MDSKLKLFRTISKNKGLLESNGLRKKIVPILDGAIKTSPIDNQDYVWVDGNSISVYGKESNRTKPVITKKVNWVLSLRSFINMVRDRGLELEIIGKNEEEIDAKDFAPGHGEAQHGTMSGIDEDMNPKLNRYLKDVQYPFPSSDEEATELVKEKKLNQQRRKNLGANLKILNEVILKSAHDITRQSSEEYDHDDNWQNLHDDSAAAFQAYGEAQKHYEEAKKAVKGSNSKSARSALKAATSAMKATKAVYLAKSKKYNQASHVKIMTKTFLIAKIRDRSMPLVEEGLRVVA</sequence>
<gene>
    <name evidence="1" type="ORF">Plil01_000478500</name>
</gene>
<name>A0A9W6WSI9_9STRA</name>
<reference evidence="1" key="1">
    <citation type="submission" date="2023-04" db="EMBL/GenBank/DDBJ databases">
        <title>Phytophthora lilii NBRC 32176.</title>
        <authorList>
            <person name="Ichikawa N."/>
            <person name="Sato H."/>
            <person name="Tonouchi N."/>
        </authorList>
    </citation>
    <scope>NUCLEOTIDE SEQUENCE</scope>
    <source>
        <strain evidence="1">NBRC 32176</strain>
    </source>
</reference>
<dbReference type="Proteomes" id="UP001165083">
    <property type="component" value="Unassembled WGS sequence"/>
</dbReference>
<dbReference type="AlphaFoldDB" id="A0A9W6WSI9"/>
<protein>
    <submittedName>
        <fullName evidence="1">Unnamed protein product</fullName>
    </submittedName>
</protein>